<feature type="transmembrane region" description="Helical" evidence="6">
    <location>
        <begin position="300"/>
        <end position="322"/>
    </location>
</feature>
<feature type="transmembrane region" description="Helical" evidence="6">
    <location>
        <begin position="443"/>
        <end position="466"/>
    </location>
</feature>
<feature type="transmembrane region" description="Helical" evidence="6">
    <location>
        <begin position="72"/>
        <end position="96"/>
    </location>
</feature>
<evidence type="ECO:0000256" key="3">
    <source>
        <dbReference type="ARBA" id="ARBA00022692"/>
    </source>
</evidence>
<evidence type="ECO:0000313" key="10">
    <source>
        <dbReference type="Proteomes" id="UP000184444"/>
    </source>
</evidence>
<evidence type="ECO:0000256" key="5">
    <source>
        <dbReference type="ARBA" id="ARBA00023136"/>
    </source>
</evidence>
<evidence type="ECO:0000259" key="8">
    <source>
        <dbReference type="Pfam" id="PF13567"/>
    </source>
</evidence>
<name>A0A1M7F2I6_9RHOB</name>
<feature type="transmembrane region" description="Helical" evidence="6">
    <location>
        <begin position="42"/>
        <end position="66"/>
    </location>
</feature>
<organism evidence="9 10">
    <name type="scientific">Paracoccus solventivorans</name>
    <dbReference type="NCBI Taxonomy" id="53463"/>
    <lineage>
        <taxon>Bacteria</taxon>
        <taxon>Pseudomonadati</taxon>
        <taxon>Pseudomonadota</taxon>
        <taxon>Alphaproteobacteria</taxon>
        <taxon>Rhodobacterales</taxon>
        <taxon>Paracoccaceae</taxon>
        <taxon>Paracoccus</taxon>
    </lineage>
</organism>
<dbReference type="Proteomes" id="UP000184444">
    <property type="component" value="Unassembled WGS sequence"/>
</dbReference>
<dbReference type="InterPro" id="IPR052159">
    <property type="entry name" value="Competence_DNA_uptake"/>
</dbReference>
<feature type="domain" description="DUF4131" evidence="8">
    <location>
        <begin position="75"/>
        <end position="239"/>
    </location>
</feature>
<evidence type="ECO:0000313" key="9">
    <source>
        <dbReference type="EMBL" id="SHL97897.1"/>
    </source>
</evidence>
<evidence type="ECO:0000256" key="4">
    <source>
        <dbReference type="ARBA" id="ARBA00022989"/>
    </source>
</evidence>
<dbReference type="PANTHER" id="PTHR30619">
    <property type="entry name" value="DNA INTERNALIZATION/COMPETENCE PROTEIN COMEC/REC2"/>
    <property type="match status" value="1"/>
</dbReference>
<dbReference type="NCBIfam" id="TIGR00360">
    <property type="entry name" value="ComEC_N-term"/>
    <property type="match status" value="1"/>
</dbReference>
<sequence length="755" mass="78135">MTAADAANGGMAPPRGRGVRLLAALTAPGRVSDRAARSTAELALRAGLLIRVPILVSCGIGLWFSLRFDPGPGLYAAALAAMLLAIWAARRLLLLADAGRIPWDRAEVLRLAALAAALALSGFLAAGLRLHMVAAPVMDYRYYGPVEGRVVQIDRSARDRMRVTLDRVVLRDTATAPERTPRRVRLSLPEGAALPATSARVMLTAHLGPPPPPAEPGAFDFRRNAFFAGLGAVGYTRTPLLIVEPPPPRLLDGTAIRLRLSQAMQDRIGGQAGAVASALVTGDRSGIAEATNQVMRDSNLYHIVSISGLHMTMLAAFVYAALRLGLAAAQGLGPGVLGAALSGAPVHKLAALAALAAATLYLWVSGGGVPTERAWVMVAVMLAAVLLDRRAISLRTLAVAALAILYLAPEALVTPGFQMSFAATAALILLFPAWSRGAQRLPWVVRGVALLVISSLIAGLATAPLAAAHFNRSAQYGIVANLLVVPVMGSVVMPAGVVAALLAPLGLAGPALWVMGLGTRWMLWVAEAVAGWGGSVLAAPAPDWRVLPLAGAGAALWLFSLQGGALATRWLGRLAAVLLPGAAALLWAASPRPDILISPDAAAVGILTPAGRALSKPGAAFVADSWLRADGDTAAAAEAGAREGWSGPTGDRRARLGGIAVAHLSGKAAAARAAAACAEGGVVILAARAPPEVSGPCLLLDQPALARSGARAGWLRDGTLHWQTDSAMVGERLWSSPAERRRWGLSGRGQWRDRR</sequence>
<dbReference type="Pfam" id="PF03772">
    <property type="entry name" value="Competence"/>
    <property type="match status" value="1"/>
</dbReference>
<keyword evidence="3 6" id="KW-0812">Transmembrane</keyword>
<keyword evidence="2" id="KW-1003">Cell membrane</keyword>
<feature type="transmembrane region" description="Helical" evidence="6">
    <location>
        <begin position="404"/>
        <end position="431"/>
    </location>
</feature>
<keyword evidence="4 6" id="KW-1133">Transmembrane helix</keyword>
<evidence type="ECO:0000259" key="7">
    <source>
        <dbReference type="Pfam" id="PF03772"/>
    </source>
</evidence>
<evidence type="ECO:0000256" key="6">
    <source>
        <dbReference type="SAM" id="Phobius"/>
    </source>
</evidence>
<feature type="transmembrane region" description="Helical" evidence="6">
    <location>
        <begin position="334"/>
        <end position="362"/>
    </location>
</feature>
<evidence type="ECO:0000256" key="1">
    <source>
        <dbReference type="ARBA" id="ARBA00004651"/>
    </source>
</evidence>
<dbReference type="InterPro" id="IPR025405">
    <property type="entry name" value="DUF4131"/>
</dbReference>
<dbReference type="GO" id="GO:0005886">
    <property type="term" value="C:plasma membrane"/>
    <property type="evidence" value="ECO:0007669"/>
    <property type="project" value="UniProtKB-SubCell"/>
</dbReference>
<dbReference type="AlphaFoldDB" id="A0A1M7F2I6"/>
<dbReference type="EMBL" id="FRCK01000002">
    <property type="protein sequence ID" value="SHL97897.1"/>
    <property type="molecule type" value="Genomic_DNA"/>
</dbReference>
<keyword evidence="10" id="KW-1185">Reference proteome</keyword>
<proteinExistence type="predicted"/>
<dbReference type="RefSeq" id="WP_234951989.1">
    <property type="nucleotide sequence ID" value="NZ_FRCK01000002.1"/>
</dbReference>
<feature type="transmembrane region" description="Helical" evidence="6">
    <location>
        <begin position="546"/>
        <end position="564"/>
    </location>
</feature>
<evidence type="ECO:0000256" key="2">
    <source>
        <dbReference type="ARBA" id="ARBA00022475"/>
    </source>
</evidence>
<accession>A0A1M7F2I6</accession>
<feature type="transmembrane region" description="Helical" evidence="6">
    <location>
        <begin position="570"/>
        <end position="589"/>
    </location>
</feature>
<reference evidence="10" key="1">
    <citation type="submission" date="2016-11" db="EMBL/GenBank/DDBJ databases">
        <authorList>
            <person name="Varghese N."/>
            <person name="Submissions S."/>
        </authorList>
    </citation>
    <scope>NUCLEOTIDE SEQUENCE [LARGE SCALE GENOMIC DNA]</scope>
    <source>
        <strain evidence="10">DSM 6637</strain>
    </source>
</reference>
<dbReference type="PANTHER" id="PTHR30619:SF1">
    <property type="entry name" value="RECOMBINATION PROTEIN 2"/>
    <property type="match status" value="1"/>
</dbReference>
<feature type="domain" description="ComEC/Rec2-related protein" evidence="7">
    <location>
        <begin position="279"/>
        <end position="561"/>
    </location>
</feature>
<feature type="transmembrane region" description="Helical" evidence="6">
    <location>
        <begin position="108"/>
        <end position="128"/>
    </location>
</feature>
<protein>
    <submittedName>
        <fullName evidence="9">Competence protein ComEC</fullName>
    </submittedName>
</protein>
<dbReference type="Pfam" id="PF13567">
    <property type="entry name" value="DUF4131"/>
    <property type="match status" value="1"/>
</dbReference>
<dbReference type="STRING" id="53463.SAMN05444389_102471"/>
<dbReference type="InterPro" id="IPR004477">
    <property type="entry name" value="ComEC_N"/>
</dbReference>
<keyword evidence="5 6" id="KW-0472">Membrane</keyword>
<comment type="subcellular location">
    <subcellularLocation>
        <location evidence="1">Cell membrane</location>
        <topology evidence="1">Multi-pass membrane protein</topology>
    </subcellularLocation>
</comment>
<feature type="transmembrane region" description="Helical" evidence="6">
    <location>
        <begin position="478"/>
        <end position="501"/>
    </location>
</feature>
<gene>
    <name evidence="9" type="ORF">SAMN05444389_102471</name>
</gene>